<dbReference type="NCBIfam" id="TIGR00212">
    <property type="entry name" value="hemC"/>
    <property type="match status" value="1"/>
</dbReference>
<dbReference type="SUPFAM" id="SSF53850">
    <property type="entry name" value="Periplasmic binding protein-like II"/>
    <property type="match status" value="1"/>
</dbReference>
<reference evidence="7" key="1">
    <citation type="submission" date="2020-05" db="EMBL/GenBank/DDBJ databases">
        <authorList>
            <person name="Chiriac C."/>
            <person name="Salcher M."/>
            <person name="Ghai R."/>
            <person name="Kavagutti S V."/>
        </authorList>
    </citation>
    <scope>NUCLEOTIDE SEQUENCE</scope>
</reference>
<sequence length="309" mass="32753">MTTGSLHVRAATRASALAQWQTDAVSEALIDVAARAGLTLTVEKVLVETTADQRLDIPIHAMGGKGVFVKEVQAAVLDGRADIAVHSGKDMPAITPEGLIIAAVPPRADARDLLIGSTLDDLVDGAVVATGSIRRRAQLAHARPDLRFADLRGNIATRLAKSVDFDAIVMAAAAVDRLDIDLSDRSIELMDPAVMLPQVAQGAMAVECRSDASSLIELLALIEDPASRLAVNAERSFLAELGGDCDLPAGAYATLHGNILEIEAILASEDGSTLLRERRRVPAHDAIEVGRELARQLLDHRGGAELLRR</sequence>
<dbReference type="HAMAP" id="MF_00260">
    <property type="entry name" value="Porphobil_deam"/>
    <property type="match status" value="1"/>
</dbReference>
<evidence type="ECO:0000313" key="8">
    <source>
        <dbReference type="EMBL" id="CAB4950812.1"/>
    </source>
</evidence>
<evidence type="ECO:0000259" key="6">
    <source>
        <dbReference type="Pfam" id="PF03900"/>
    </source>
</evidence>
<dbReference type="GO" id="GO:0006783">
    <property type="term" value="P:heme biosynthetic process"/>
    <property type="evidence" value="ECO:0007669"/>
    <property type="project" value="TreeGrafter"/>
</dbReference>
<dbReference type="AlphaFoldDB" id="A0A6J5YE38"/>
<dbReference type="InterPro" id="IPR022418">
    <property type="entry name" value="Porphobilinogen_deaminase_C"/>
</dbReference>
<dbReference type="InterPro" id="IPR000860">
    <property type="entry name" value="HemC"/>
</dbReference>
<evidence type="ECO:0000256" key="4">
    <source>
        <dbReference type="ARBA" id="ARBA00023244"/>
    </source>
</evidence>
<feature type="domain" description="Porphobilinogen deaminase N-terminal" evidence="5">
    <location>
        <begin position="9"/>
        <end position="215"/>
    </location>
</feature>
<proteinExistence type="inferred from homology"/>
<dbReference type="PANTHER" id="PTHR11557">
    <property type="entry name" value="PORPHOBILINOGEN DEAMINASE"/>
    <property type="match status" value="1"/>
</dbReference>
<dbReference type="PANTHER" id="PTHR11557:SF0">
    <property type="entry name" value="PORPHOBILINOGEN DEAMINASE"/>
    <property type="match status" value="1"/>
</dbReference>
<dbReference type="Pfam" id="PF03900">
    <property type="entry name" value="Porphobil_deamC"/>
    <property type="match status" value="1"/>
</dbReference>
<dbReference type="Pfam" id="PF01379">
    <property type="entry name" value="Porphobil_deam"/>
    <property type="match status" value="1"/>
</dbReference>
<feature type="domain" description="Porphobilinogen deaminase C-terminal" evidence="6">
    <location>
        <begin position="229"/>
        <end position="298"/>
    </location>
</feature>
<dbReference type="SUPFAM" id="SSF54782">
    <property type="entry name" value="Porphobilinogen deaminase (hydroxymethylbilane synthase), C-terminal domain"/>
    <property type="match status" value="1"/>
</dbReference>
<comment type="similarity">
    <text evidence="1">Belongs to the HMBS family.</text>
</comment>
<gene>
    <name evidence="7" type="ORF">UFOPK1392_01452</name>
    <name evidence="8" type="ORF">UFOPK3733_01864</name>
</gene>
<evidence type="ECO:0000313" key="7">
    <source>
        <dbReference type="EMBL" id="CAB4323695.1"/>
    </source>
</evidence>
<dbReference type="PRINTS" id="PR00151">
    <property type="entry name" value="PORPHBDMNASE"/>
</dbReference>
<dbReference type="EMBL" id="CAEMXZ010000064">
    <property type="protein sequence ID" value="CAB4323695.1"/>
    <property type="molecule type" value="Genomic_DNA"/>
</dbReference>
<dbReference type="EMBL" id="CAFBNC010000124">
    <property type="protein sequence ID" value="CAB4950812.1"/>
    <property type="molecule type" value="Genomic_DNA"/>
</dbReference>
<evidence type="ECO:0000256" key="3">
    <source>
        <dbReference type="ARBA" id="ARBA00022679"/>
    </source>
</evidence>
<dbReference type="PIRSF" id="PIRSF001438">
    <property type="entry name" value="4pyrrol_synth_OHMeBilane_synth"/>
    <property type="match status" value="1"/>
</dbReference>
<organism evidence="7">
    <name type="scientific">freshwater metagenome</name>
    <dbReference type="NCBI Taxonomy" id="449393"/>
    <lineage>
        <taxon>unclassified sequences</taxon>
        <taxon>metagenomes</taxon>
        <taxon>ecological metagenomes</taxon>
    </lineage>
</organism>
<accession>A0A6J5YE38</accession>
<dbReference type="InterPro" id="IPR036803">
    <property type="entry name" value="Porphobilinogen_deaminase_C_sf"/>
</dbReference>
<keyword evidence="4" id="KW-0627">Porphyrin biosynthesis</keyword>
<evidence type="ECO:0000256" key="2">
    <source>
        <dbReference type="ARBA" id="ARBA00012655"/>
    </source>
</evidence>
<name>A0A6J5YE38_9ZZZZ</name>
<dbReference type="GO" id="GO:0004418">
    <property type="term" value="F:hydroxymethylbilane synthase activity"/>
    <property type="evidence" value="ECO:0007669"/>
    <property type="project" value="UniProtKB-EC"/>
</dbReference>
<dbReference type="Gene3D" id="3.40.190.10">
    <property type="entry name" value="Periplasmic binding protein-like II"/>
    <property type="match status" value="2"/>
</dbReference>
<dbReference type="InterPro" id="IPR022417">
    <property type="entry name" value="Porphobilin_deaminase_N"/>
</dbReference>
<protein>
    <recommendedName>
        <fullName evidence="2">hydroxymethylbilane synthase</fullName>
        <ecNumber evidence="2">2.5.1.61</ecNumber>
    </recommendedName>
</protein>
<evidence type="ECO:0000259" key="5">
    <source>
        <dbReference type="Pfam" id="PF01379"/>
    </source>
</evidence>
<keyword evidence="3" id="KW-0808">Transferase</keyword>
<dbReference type="Gene3D" id="3.30.160.40">
    <property type="entry name" value="Porphobilinogen deaminase, C-terminal domain"/>
    <property type="match status" value="1"/>
</dbReference>
<dbReference type="GO" id="GO:0005737">
    <property type="term" value="C:cytoplasm"/>
    <property type="evidence" value="ECO:0007669"/>
    <property type="project" value="TreeGrafter"/>
</dbReference>
<evidence type="ECO:0000256" key="1">
    <source>
        <dbReference type="ARBA" id="ARBA00005638"/>
    </source>
</evidence>
<dbReference type="EC" id="2.5.1.61" evidence="2"/>